<feature type="domain" description="PH" evidence="1">
    <location>
        <begin position="55"/>
        <end position="193"/>
    </location>
</feature>
<evidence type="ECO:0000313" key="3">
    <source>
        <dbReference type="Proteomes" id="UP000187209"/>
    </source>
</evidence>
<dbReference type="AlphaFoldDB" id="A0A1R2CLX7"/>
<dbReference type="PROSITE" id="PS50003">
    <property type="entry name" value="PH_DOMAIN"/>
    <property type="match status" value="1"/>
</dbReference>
<dbReference type="InterPro" id="IPR001849">
    <property type="entry name" value="PH_domain"/>
</dbReference>
<accession>A0A1R2CLX7</accession>
<evidence type="ECO:0000259" key="1">
    <source>
        <dbReference type="PROSITE" id="PS50003"/>
    </source>
</evidence>
<sequence>MGVAFCKDQNIELNAEFSSIVTKEIVQYQSSPEVEIPQPEITPEIEVKVIEEVANTLIQGELLKPQPGSKNKYLARWVVMSSSELKYYKNEYSCCFWHNKPISRIRYNDIVDLIEKTVDEYYEFEVLGKSDIGSPGKSPKRVNKKTKENQRFGNYSWGCRMKSMENFDAKFQFACQDKETYEKWIKCLRDVLKKDQN</sequence>
<dbReference type="SMART" id="SM00233">
    <property type="entry name" value="PH"/>
    <property type="match status" value="1"/>
</dbReference>
<gene>
    <name evidence="2" type="ORF">SteCoe_7692</name>
</gene>
<name>A0A1R2CLX7_9CILI</name>
<dbReference type="EMBL" id="MPUH01000112">
    <property type="protein sequence ID" value="OMJ90014.1"/>
    <property type="molecule type" value="Genomic_DNA"/>
</dbReference>
<evidence type="ECO:0000313" key="2">
    <source>
        <dbReference type="EMBL" id="OMJ90014.1"/>
    </source>
</evidence>
<dbReference type="InterPro" id="IPR011993">
    <property type="entry name" value="PH-like_dom_sf"/>
</dbReference>
<organism evidence="2 3">
    <name type="scientific">Stentor coeruleus</name>
    <dbReference type="NCBI Taxonomy" id="5963"/>
    <lineage>
        <taxon>Eukaryota</taxon>
        <taxon>Sar</taxon>
        <taxon>Alveolata</taxon>
        <taxon>Ciliophora</taxon>
        <taxon>Postciliodesmatophora</taxon>
        <taxon>Heterotrichea</taxon>
        <taxon>Heterotrichida</taxon>
        <taxon>Stentoridae</taxon>
        <taxon>Stentor</taxon>
    </lineage>
</organism>
<keyword evidence="3" id="KW-1185">Reference proteome</keyword>
<dbReference type="Gene3D" id="2.30.29.30">
    <property type="entry name" value="Pleckstrin-homology domain (PH domain)/Phosphotyrosine-binding domain (PTB)"/>
    <property type="match status" value="1"/>
</dbReference>
<dbReference type="Proteomes" id="UP000187209">
    <property type="component" value="Unassembled WGS sequence"/>
</dbReference>
<reference evidence="2 3" key="1">
    <citation type="submission" date="2016-11" db="EMBL/GenBank/DDBJ databases">
        <title>The macronuclear genome of Stentor coeruleus: a giant cell with tiny introns.</title>
        <authorList>
            <person name="Slabodnick M."/>
            <person name="Ruby J.G."/>
            <person name="Reiff S.B."/>
            <person name="Swart E.C."/>
            <person name="Gosai S."/>
            <person name="Prabakaran S."/>
            <person name="Witkowska E."/>
            <person name="Larue G.E."/>
            <person name="Fisher S."/>
            <person name="Freeman R.M."/>
            <person name="Gunawardena J."/>
            <person name="Chu W."/>
            <person name="Stover N.A."/>
            <person name="Gregory B.D."/>
            <person name="Nowacki M."/>
            <person name="Derisi J."/>
            <person name="Roy S.W."/>
            <person name="Marshall W.F."/>
            <person name="Sood P."/>
        </authorList>
    </citation>
    <scope>NUCLEOTIDE SEQUENCE [LARGE SCALE GENOMIC DNA]</scope>
    <source>
        <strain evidence="2">WM001</strain>
    </source>
</reference>
<protein>
    <recommendedName>
        <fullName evidence="1">PH domain-containing protein</fullName>
    </recommendedName>
</protein>
<dbReference type="SUPFAM" id="SSF50729">
    <property type="entry name" value="PH domain-like"/>
    <property type="match status" value="1"/>
</dbReference>
<proteinExistence type="predicted"/>
<comment type="caution">
    <text evidence="2">The sequence shown here is derived from an EMBL/GenBank/DDBJ whole genome shotgun (WGS) entry which is preliminary data.</text>
</comment>